<dbReference type="OMA" id="NEMACER"/>
<dbReference type="Gene3D" id="3.40.50.1820">
    <property type="entry name" value="alpha/beta hydrolase"/>
    <property type="match status" value="1"/>
</dbReference>
<feature type="domain" description="Alpha/beta hydrolase fold-3" evidence="2">
    <location>
        <begin position="79"/>
        <end position="284"/>
    </location>
</feature>
<name>A0A059BDQ9_EUCGR</name>
<dbReference type="PANTHER" id="PTHR23024">
    <property type="entry name" value="ARYLACETAMIDE DEACETYLASE"/>
    <property type="match status" value="1"/>
</dbReference>
<dbReference type="KEGG" id="egr:104453222"/>
<reference evidence="3" key="1">
    <citation type="submission" date="2013-07" db="EMBL/GenBank/DDBJ databases">
        <title>The genome of Eucalyptus grandis.</title>
        <authorList>
            <person name="Schmutz J."/>
            <person name="Hayes R."/>
            <person name="Myburg A."/>
            <person name="Tuskan G."/>
            <person name="Grattapaglia D."/>
            <person name="Rokhsar D.S."/>
        </authorList>
    </citation>
    <scope>NUCLEOTIDE SEQUENCE</scope>
    <source>
        <tissue evidence="3">Leaf extractions</tissue>
    </source>
</reference>
<dbReference type="InterPro" id="IPR050466">
    <property type="entry name" value="Carboxylest/Gibb_receptor"/>
</dbReference>
<sequence length="306" mass="33570">MDAGASEVARDFRPFFRVYKDGRVEKYKLFEQIKPIPAGLDPETGIETKDIVLSPETGVSARIFVRKTDGGPDRKLPLLIHYHGGGFCAGSPFDTASNGFLSTMVTRANVVAISVDYRLAPENPLPIAYEDSFEALKWIAGHSEGSGPEPWLNQYADLERVFIVGESAGANIGQYVAARAGAAGLAGVRIKGMLIVHPFFGGKEVDEMYKFMCPTSSGLDDDPKLNPAVDPDLPKTACEKVLVCVAEKDWLRNRGVKYYEALCGSGWKGKAELVEAKDEGHCFHLFSKNERAEELIKKMVDFITTD</sequence>
<dbReference type="OrthoDB" id="408631at2759"/>
<dbReference type="InterPro" id="IPR013094">
    <property type="entry name" value="AB_hydrolase_3"/>
</dbReference>
<dbReference type="SUPFAM" id="SSF53474">
    <property type="entry name" value="alpha/beta-Hydrolases"/>
    <property type="match status" value="1"/>
</dbReference>
<evidence type="ECO:0000256" key="1">
    <source>
        <dbReference type="ARBA" id="ARBA00010515"/>
    </source>
</evidence>
<gene>
    <name evidence="3" type="ORF">EUGRSUZ_G01491</name>
</gene>
<dbReference type="Pfam" id="PF07859">
    <property type="entry name" value="Abhydrolase_3"/>
    <property type="match status" value="1"/>
</dbReference>
<comment type="similarity">
    <text evidence="1">Belongs to the 'GDXG' lipolytic enzyme family.</text>
</comment>
<protein>
    <recommendedName>
        <fullName evidence="2">Alpha/beta hydrolase fold-3 domain-containing protein</fullName>
    </recommendedName>
</protein>
<dbReference type="InterPro" id="IPR029058">
    <property type="entry name" value="AB_hydrolase_fold"/>
</dbReference>
<dbReference type="EMBL" id="KK198759">
    <property type="protein sequence ID" value="KCW63815.1"/>
    <property type="molecule type" value="Genomic_DNA"/>
</dbReference>
<dbReference type="eggNOG" id="KOG1515">
    <property type="taxonomic scope" value="Eukaryota"/>
</dbReference>
<dbReference type="PANTHER" id="PTHR23024:SF632">
    <property type="entry name" value="2-HYDROXYISOFLAVANONE DEHYDRATASE-LIKE"/>
    <property type="match status" value="1"/>
</dbReference>
<dbReference type="STRING" id="71139.A0A059BDQ9"/>
<evidence type="ECO:0000313" key="3">
    <source>
        <dbReference type="EMBL" id="KCW63815.1"/>
    </source>
</evidence>
<evidence type="ECO:0000259" key="2">
    <source>
        <dbReference type="Pfam" id="PF07859"/>
    </source>
</evidence>
<accession>A0A059BDQ9</accession>
<proteinExistence type="inferred from homology"/>
<dbReference type="AlphaFoldDB" id="A0A059BDQ9"/>
<dbReference type="InParanoid" id="A0A059BDQ9"/>
<dbReference type="Gramene" id="KCW63815">
    <property type="protein sequence ID" value="KCW63815"/>
    <property type="gene ID" value="EUGRSUZ_G01491"/>
</dbReference>
<dbReference type="GO" id="GO:0016787">
    <property type="term" value="F:hydrolase activity"/>
    <property type="evidence" value="ECO:0007669"/>
    <property type="project" value="InterPro"/>
</dbReference>
<organism evidence="3">
    <name type="scientific">Eucalyptus grandis</name>
    <name type="common">Flooded gum</name>
    <dbReference type="NCBI Taxonomy" id="71139"/>
    <lineage>
        <taxon>Eukaryota</taxon>
        <taxon>Viridiplantae</taxon>
        <taxon>Streptophyta</taxon>
        <taxon>Embryophyta</taxon>
        <taxon>Tracheophyta</taxon>
        <taxon>Spermatophyta</taxon>
        <taxon>Magnoliopsida</taxon>
        <taxon>eudicotyledons</taxon>
        <taxon>Gunneridae</taxon>
        <taxon>Pentapetalae</taxon>
        <taxon>rosids</taxon>
        <taxon>malvids</taxon>
        <taxon>Myrtales</taxon>
        <taxon>Myrtaceae</taxon>
        <taxon>Myrtoideae</taxon>
        <taxon>Eucalypteae</taxon>
        <taxon>Eucalyptus</taxon>
    </lineage>
</organism>